<dbReference type="AlphaFoldDB" id="A0A1F5YVR1"/>
<evidence type="ECO:0008006" key="4">
    <source>
        <dbReference type="Google" id="ProtNLM"/>
    </source>
</evidence>
<accession>A0A1F5YVR1</accession>
<feature type="transmembrane region" description="Helical" evidence="1">
    <location>
        <begin position="95"/>
        <end position="118"/>
    </location>
</feature>
<comment type="caution">
    <text evidence="2">The sequence shown here is derived from an EMBL/GenBank/DDBJ whole genome shotgun (WGS) entry which is preliminary data.</text>
</comment>
<feature type="transmembrane region" description="Helical" evidence="1">
    <location>
        <begin position="20"/>
        <end position="38"/>
    </location>
</feature>
<feature type="transmembrane region" description="Helical" evidence="1">
    <location>
        <begin position="139"/>
        <end position="157"/>
    </location>
</feature>
<dbReference type="STRING" id="1798374.A2Z33_03445"/>
<evidence type="ECO:0000313" key="3">
    <source>
        <dbReference type="Proteomes" id="UP000178448"/>
    </source>
</evidence>
<protein>
    <recommendedName>
        <fullName evidence="4">Phosphatidate cytidylyltransferase</fullName>
    </recommendedName>
</protein>
<evidence type="ECO:0000313" key="2">
    <source>
        <dbReference type="EMBL" id="OGG04184.1"/>
    </source>
</evidence>
<keyword evidence="1" id="KW-1133">Transmembrane helix</keyword>
<gene>
    <name evidence="2" type="ORF">A2Z33_03445</name>
</gene>
<dbReference type="EMBL" id="MFJD01000004">
    <property type="protein sequence ID" value="OGG04184.1"/>
    <property type="molecule type" value="Genomic_DNA"/>
</dbReference>
<keyword evidence="1" id="KW-0472">Membrane</keyword>
<organism evidence="2 3">
    <name type="scientific">Candidatus Gottesmanbacteria bacterium RBG_16_52_11</name>
    <dbReference type="NCBI Taxonomy" id="1798374"/>
    <lineage>
        <taxon>Bacteria</taxon>
        <taxon>Candidatus Gottesmaniibacteriota</taxon>
    </lineage>
</organism>
<keyword evidence="1" id="KW-0812">Transmembrane</keyword>
<sequence length="158" mass="17289">MLNSIITPLKTILTRKPPIFVLVPFVFAAIIVLLKWGITPVAPAVFFLAGTGLGIYFMDIAEVFFRLQPSPFRTAVFCAGFAVVAAFVVSSTGSAFASGLVFAVYITLLLWQLGEFSVAGHLGSWYEMFVGRVSRDTQLAGLGIFILFFAVITWIFLH</sequence>
<reference evidence="2 3" key="1">
    <citation type="journal article" date="2016" name="Nat. Commun.">
        <title>Thousands of microbial genomes shed light on interconnected biogeochemical processes in an aquifer system.</title>
        <authorList>
            <person name="Anantharaman K."/>
            <person name="Brown C.T."/>
            <person name="Hug L.A."/>
            <person name="Sharon I."/>
            <person name="Castelle C.J."/>
            <person name="Probst A.J."/>
            <person name="Thomas B.C."/>
            <person name="Singh A."/>
            <person name="Wilkins M.J."/>
            <person name="Karaoz U."/>
            <person name="Brodie E.L."/>
            <person name="Williams K.H."/>
            <person name="Hubbard S.S."/>
            <person name="Banfield J.F."/>
        </authorList>
    </citation>
    <scope>NUCLEOTIDE SEQUENCE [LARGE SCALE GENOMIC DNA]</scope>
</reference>
<dbReference type="Proteomes" id="UP000178448">
    <property type="component" value="Unassembled WGS sequence"/>
</dbReference>
<name>A0A1F5YVR1_9BACT</name>
<feature type="transmembrane region" description="Helical" evidence="1">
    <location>
        <begin position="72"/>
        <end position="89"/>
    </location>
</feature>
<evidence type="ECO:0000256" key="1">
    <source>
        <dbReference type="SAM" id="Phobius"/>
    </source>
</evidence>
<feature type="transmembrane region" description="Helical" evidence="1">
    <location>
        <begin position="44"/>
        <end position="65"/>
    </location>
</feature>
<proteinExistence type="predicted"/>